<protein>
    <submittedName>
        <fullName evidence="7">LacI family transcriptional regulator</fullName>
    </submittedName>
</protein>
<evidence type="ECO:0000313" key="8">
    <source>
        <dbReference type="Proteomes" id="UP000263094"/>
    </source>
</evidence>
<dbReference type="PANTHER" id="PTHR30146:SF148">
    <property type="entry name" value="HTH-TYPE TRANSCRIPTIONAL REPRESSOR PURR-RELATED"/>
    <property type="match status" value="1"/>
</dbReference>
<dbReference type="PANTHER" id="PTHR30146">
    <property type="entry name" value="LACI-RELATED TRANSCRIPTIONAL REPRESSOR"/>
    <property type="match status" value="1"/>
</dbReference>
<dbReference type="InterPro" id="IPR046335">
    <property type="entry name" value="LacI/GalR-like_sensor"/>
</dbReference>
<reference evidence="7 8" key="1">
    <citation type="submission" date="2018-08" db="EMBL/GenBank/DDBJ databases">
        <title>Isolation, diversity and antifungal activity of Actinobacteria from wheat.</title>
        <authorList>
            <person name="Han C."/>
        </authorList>
    </citation>
    <scope>NUCLEOTIDE SEQUENCE [LARGE SCALE GENOMIC DNA]</scope>
    <source>
        <strain evidence="7 8">NEAU-YY421</strain>
    </source>
</reference>
<dbReference type="Pfam" id="PF00356">
    <property type="entry name" value="LacI"/>
    <property type="match status" value="1"/>
</dbReference>
<comment type="caution">
    <text evidence="7">The sequence shown here is derived from an EMBL/GenBank/DDBJ whole genome shotgun (WGS) entry which is preliminary data.</text>
</comment>
<dbReference type="EMBL" id="QUAK01000149">
    <property type="protein sequence ID" value="RFU83895.1"/>
    <property type="molecule type" value="Genomic_DNA"/>
</dbReference>
<dbReference type="Gene3D" id="1.10.260.40">
    <property type="entry name" value="lambda repressor-like DNA-binding domains"/>
    <property type="match status" value="1"/>
</dbReference>
<evidence type="ECO:0000256" key="3">
    <source>
        <dbReference type="ARBA" id="ARBA00023125"/>
    </source>
</evidence>
<evidence type="ECO:0000256" key="1">
    <source>
        <dbReference type="ARBA" id="ARBA00022491"/>
    </source>
</evidence>
<gene>
    <name evidence="7" type="ORF">DY218_24525</name>
</gene>
<dbReference type="Gene3D" id="3.40.50.2300">
    <property type="match status" value="2"/>
</dbReference>
<feature type="compositionally biased region" description="Basic residues" evidence="5">
    <location>
        <begin position="1"/>
        <end position="30"/>
    </location>
</feature>
<dbReference type="InterPro" id="IPR000843">
    <property type="entry name" value="HTH_LacI"/>
</dbReference>
<dbReference type="GO" id="GO:0003700">
    <property type="term" value="F:DNA-binding transcription factor activity"/>
    <property type="evidence" value="ECO:0007669"/>
    <property type="project" value="TreeGrafter"/>
</dbReference>
<dbReference type="AlphaFoldDB" id="A0A372M050"/>
<dbReference type="CDD" id="cd01392">
    <property type="entry name" value="HTH_LacI"/>
    <property type="match status" value="1"/>
</dbReference>
<keyword evidence="3" id="KW-0238">DNA-binding</keyword>
<feature type="domain" description="HTH lacI-type" evidence="6">
    <location>
        <begin position="67"/>
        <end position="121"/>
    </location>
</feature>
<evidence type="ECO:0000256" key="4">
    <source>
        <dbReference type="ARBA" id="ARBA00023163"/>
    </source>
</evidence>
<organism evidence="7 8">
    <name type="scientific">Streptomyces triticagri</name>
    <dbReference type="NCBI Taxonomy" id="2293568"/>
    <lineage>
        <taxon>Bacteria</taxon>
        <taxon>Bacillati</taxon>
        <taxon>Actinomycetota</taxon>
        <taxon>Actinomycetes</taxon>
        <taxon>Kitasatosporales</taxon>
        <taxon>Streptomycetaceae</taxon>
        <taxon>Streptomyces</taxon>
    </lineage>
</organism>
<keyword evidence="2" id="KW-0805">Transcription regulation</keyword>
<evidence type="ECO:0000256" key="5">
    <source>
        <dbReference type="SAM" id="MobiDB-lite"/>
    </source>
</evidence>
<dbReference type="InterPro" id="IPR028082">
    <property type="entry name" value="Peripla_BP_I"/>
</dbReference>
<name>A0A372M050_9ACTN</name>
<dbReference type="SUPFAM" id="SSF53822">
    <property type="entry name" value="Periplasmic binding protein-like I"/>
    <property type="match status" value="1"/>
</dbReference>
<keyword evidence="8" id="KW-1185">Reference proteome</keyword>
<keyword evidence="4" id="KW-0804">Transcription</keyword>
<dbReference type="InterPro" id="IPR010982">
    <property type="entry name" value="Lambda_DNA-bd_dom_sf"/>
</dbReference>
<accession>A0A372M050</accession>
<dbReference type="GO" id="GO:0000976">
    <property type="term" value="F:transcription cis-regulatory region binding"/>
    <property type="evidence" value="ECO:0007669"/>
    <property type="project" value="TreeGrafter"/>
</dbReference>
<keyword evidence="1" id="KW-0678">Repressor</keyword>
<evidence type="ECO:0000259" key="6">
    <source>
        <dbReference type="PROSITE" id="PS50932"/>
    </source>
</evidence>
<dbReference type="SUPFAM" id="SSF47413">
    <property type="entry name" value="lambda repressor-like DNA-binding domains"/>
    <property type="match status" value="1"/>
</dbReference>
<dbReference type="Proteomes" id="UP000263094">
    <property type="component" value="Unassembled WGS sequence"/>
</dbReference>
<dbReference type="Pfam" id="PF13377">
    <property type="entry name" value="Peripla_BP_3"/>
    <property type="match status" value="1"/>
</dbReference>
<dbReference type="PROSITE" id="PS50932">
    <property type="entry name" value="HTH_LACI_2"/>
    <property type="match status" value="1"/>
</dbReference>
<feature type="region of interest" description="Disordered" evidence="5">
    <location>
        <begin position="1"/>
        <end position="70"/>
    </location>
</feature>
<proteinExistence type="predicted"/>
<dbReference type="SMART" id="SM00354">
    <property type="entry name" value="HTH_LACI"/>
    <property type="match status" value="1"/>
</dbReference>
<evidence type="ECO:0000313" key="7">
    <source>
        <dbReference type="EMBL" id="RFU83895.1"/>
    </source>
</evidence>
<sequence>MDGLQPRRHRRRVRPAARRPAGRRRHRPRHPGGGPGMSTESSGQRNTAAPRSRTRPARKSAAASAGTGMSQVAERAGVAMSSVSRVLSGHADVSEAMRARVMAAVEELGYQPNMLAQMLRRGATRTVGFVVGDISNPLLSQIALGAETTLRASDYALLLANSVNDPRLDAENIQLLHQRRVDGFLLSLSDETSEQTAEAVARTDTPTILIDRDLPTRAPTSAVLSDHRAGITRAVEHLVGLGHERITLIAGSPHVRPTRERIDALEEALEDSPGVVAQVRPGAFTEAHGRAATRDLLDGRRPPTAIIAGGNQILVGVLAELAAREIRIPHDLSLVTCDDVPLAQFFTPALATIRRDPYEMGATAARLLLARLGGAADEVATLPTQFSAASSCAPPRPRQ</sequence>
<evidence type="ECO:0000256" key="2">
    <source>
        <dbReference type="ARBA" id="ARBA00023015"/>
    </source>
</evidence>